<evidence type="ECO:0000256" key="2">
    <source>
        <dbReference type="ARBA" id="ARBA00022771"/>
    </source>
</evidence>
<dbReference type="Proteomes" id="UP000193411">
    <property type="component" value="Unassembled WGS sequence"/>
</dbReference>
<reference evidence="9 10" key="1">
    <citation type="submission" date="2016-07" db="EMBL/GenBank/DDBJ databases">
        <title>Pervasive Adenine N6-methylation of Active Genes in Fungi.</title>
        <authorList>
            <consortium name="DOE Joint Genome Institute"/>
            <person name="Mondo S.J."/>
            <person name="Dannebaum R.O."/>
            <person name="Kuo R.C."/>
            <person name="Labutti K."/>
            <person name="Haridas S."/>
            <person name="Kuo A."/>
            <person name="Salamov A."/>
            <person name="Ahrendt S.R."/>
            <person name="Lipzen A."/>
            <person name="Sullivan W."/>
            <person name="Andreopoulos W.B."/>
            <person name="Clum A."/>
            <person name="Lindquist E."/>
            <person name="Daum C."/>
            <person name="Ramamoorthy G.K."/>
            <person name="Gryganskyi A."/>
            <person name="Culley D."/>
            <person name="Magnuson J.K."/>
            <person name="James T.Y."/>
            <person name="O'Malley M.A."/>
            <person name="Stajich J.E."/>
            <person name="Spatafora J.W."/>
            <person name="Visel A."/>
            <person name="Grigoriev I.V."/>
        </authorList>
    </citation>
    <scope>NUCLEOTIDE SEQUENCE [LARGE SCALE GENOMIC DNA]</scope>
    <source>
        <strain evidence="9 10">PL171</strain>
    </source>
</reference>
<name>A0A1Y2HAG1_9FUNG</name>
<dbReference type="PROSITE" id="PS50135">
    <property type="entry name" value="ZF_ZZ_2"/>
    <property type="match status" value="1"/>
</dbReference>
<dbReference type="InterPro" id="IPR043145">
    <property type="entry name" value="Znf_ZZ_sf"/>
</dbReference>
<dbReference type="Gene3D" id="3.30.40.10">
    <property type="entry name" value="Zinc/RING finger domain, C3HC4 (zinc finger)"/>
    <property type="match status" value="2"/>
</dbReference>
<dbReference type="SUPFAM" id="SSF57850">
    <property type="entry name" value="RING/U-box"/>
    <property type="match status" value="3"/>
</dbReference>
<evidence type="ECO:0000313" key="10">
    <source>
        <dbReference type="Proteomes" id="UP000193411"/>
    </source>
</evidence>
<keyword evidence="2 4" id="KW-0863">Zinc-finger</keyword>
<dbReference type="PANTHER" id="PTHR21540:SF3">
    <property type="entry name" value="E3 UBIQUITIN-PROTEIN LIGASE ZSWIM2"/>
    <property type="match status" value="1"/>
</dbReference>
<evidence type="ECO:0000256" key="3">
    <source>
        <dbReference type="ARBA" id="ARBA00022833"/>
    </source>
</evidence>
<dbReference type="CDD" id="cd16494">
    <property type="entry name" value="RING-CH-C4HC3_ZSWM2"/>
    <property type="match status" value="1"/>
</dbReference>
<keyword evidence="10" id="KW-1185">Reference proteome</keyword>
<dbReference type="PROSITE" id="PS50966">
    <property type="entry name" value="ZF_SWIM"/>
    <property type="match status" value="1"/>
</dbReference>
<dbReference type="InterPro" id="IPR001841">
    <property type="entry name" value="Znf_RING"/>
</dbReference>
<dbReference type="InterPro" id="IPR039903">
    <property type="entry name" value="Zswim2"/>
</dbReference>
<feature type="domain" description="RING-type" evidence="6">
    <location>
        <begin position="382"/>
        <end position="425"/>
    </location>
</feature>
<dbReference type="InterPro" id="IPR000433">
    <property type="entry name" value="Znf_ZZ"/>
</dbReference>
<dbReference type="InterPro" id="IPR007527">
    <property type="entry name" value="Znf_SWIM"/>
</dbReference>
<evidence type="ECO:0000259" key="6">
    <source>
        <dbReference type="PROSITE" id="PS50089"/>
    </source>
</evidence>
<accession>A0A1Y2HAG1</accession>
<feature type="domain" description="RING-type" evidence="6">
    <location>
        <begin position="158"/>
        <end position="210"/>
    </location>
</feature>
<dbReference type="STRING" id="765915.A0A1Y2HAG1"/>
<feature type="region of interest" description="Disordered" evidence="5">
    <location>
        <begin position="469"/>
        <end position="510"/>
    </location>
</feature>
<feature type="domain" description="SWIM-type" evidence="8">
    <location>
        <begin position="50"/>
        <end position="97"/>
    </location>
</feature>
<dbReference type="GO" id="GO:0061630">
    <property type="term" value="F:ubiquitin protein ligase activity"/>
    <property type="evidence" value="ECO:0007669"/>
    <property type="project" value="InterPro"/>
</dbReference>
<dbReference type="PROSITE" id="PS50089">
    <property type="entry name" value="ZF_RING_2"/>
    <property type="match status" value="2"/>
</dbReference>
<dbReference type="OrthoDB" id="8062037at2759"/>
<gene>
    <name evidence="9" type="ORF">BCR44DRAFT_76327</name>
</gene>
<evidence type="ECO:0000259" key="8">
    <source>
        <dbReference type="PROSITE" id="PS50966"/>
    </source>
</evidence>
<evidence type="ECO:0000256" key="4">
    <source>
        <dbReference type="PROSITE-ProRule" id="PRU00228"/>
    </source>
</evidence>
<dbReference type="GO" id="GO:0008270">
    <property type="term" value="F:zinc ion binding"/>
    <property type="evidence" value="ECO:0007669"/>
    <property type="project" value="UniProtKB-KW"/>
</dbReference>
<evidence type="ECO:0000313" key="9">
    <source>
        <dbReference type="EMBL" id="ORZ31577.1"/>
    </source>
</evidence>
<comment type="caution">
    <text evidence="9">The sequence shown here is derived from an EMBL/GenBank/DDBJ whole genome shotgun (WGS) entry which is preliminary data.</text>
</comment>
<proteinExistence type="predicted"/>
<dbReference type="Pfam" id="PF00569">
    <property type="entry name" value="ZZ"/>
    <property type="match status" value="1"/>
</dbReference>
<evidence type="ECO:0008006" key="11">
    <source>
        <dbReference type="Google" id="ProtNLM"/>
    </source>
</evidence>
<evidence type="ECO:0000259" key="7">
    <source>
        <dbReference type="PROSITE" id="PS50135"/>
    </source>
</evidence>
<dbReference type="SMART" id="SM00291">
    <property type="entry name" value="ZnF_ZZ"/>
    <property type="match status" value="1"/>
</dbReference>
<dbReference type="EMBL" id="MCFL01000058">
    <property type="protein sequence ID" value="ORZ31577.1"/>
    <property type="molecule type" value="Genomic_DNA"/>
</dbReference>
<dbReference type="Gene3D" id="3.30.60.90">
    <property type="match status" value="1"/>
</dbReference>
<dbReference type="Pfam" id="PF13639">
    <property type="entry name" value="zf-RING_2"/>
    <property type="match status" value="1"/>
</dbReference>
<dbReference type="InterPro" id="IPR013083">
    <property type="entry name" value="Znf_RING/FYVE/PHD"/>
</dbReference>
<organism evidence="9 10">
    <name type="scientific">Catenaria anguillulae PL171</name>
    <dbReference type="NCBI Taxonomy" id="765915"/>
    <lineage>
        <taxon>Eukaryota</taxon>
        <taxon>Fungi</taxon>
        <taxon>Fungi incertae sedis</taxon>
        <taxon>Blastocladiomycota</taxon>
        <taxon>Blastocladiomycetes</taxon>
        <taxon>Blastocladiales</taxon>
        <taxon>Catenariaceae</taxon>
        <taxon>Catenaria</taxon>
    </lineage>
</organism>
<keyword evidence="3" id="KW-0862">Zinc</keyword>
<dbReference type="PANTHER" id="PTHR21540">
    <property type="entry name" value="RING FINGER AND SWIM DOMAIN-CONTAINING PROTEIN 2"/>
    <property type="match status" value="1"/>
</dbReference>
<feature type="region of interest" description="Disordered" evidence="5">
    <location>
        <begin position="565"/>
        <end position="627"/>
    </location>
</feature>
<dbReference type="SMART" id="SM00184">
    <property type="entry name" value="RING"/>
    <property type="match status" value="2"/>
</dbReference>
<feature type="compositionally biased region" description="Basic and acidic residues" evidence="5">
    <location>
        <begin position="498"/>
        <end position="510"/>
    </location>
</feature>
<sequence>MLKQPARQWIAKLPKAWEEEIDAGLHARFFIVHESGPLKFTLRDQDGATFRVTLGSVHSCSCRGTSDCGKHASSTSPTEEPLASVCKHIVWSLHRRLRIDQSSPLLFQTGLVEHELQQLSSSLSRKCNTPECPQPGTGKSKRQVAGVAQRPIEEEDVCPICQETFASSTIPLCYCKNSCGNNVHIPCMKLVAEHQSKLLGSDIISCPLCRSDFASLEELEELDKEWTQVKRTETLRKSRQNNRKRQLPPLHVGVHCRSCTKPIRGRRYRCSTCPDEYSLCSDCFQDETLHPEHPFQFKDNPKASFWTFAKRYVKPQLPERVIQELQSRDLSDQDYQSLLDLDSTKVIKGYSRLHVVGMFPLMRVKGMDRVRALLGSNHTETCHICLGAVCEGEVLRKLPCSHSKFHQDCVDRWLLTCSTKCPECDQQVICPVDDSEEHFIPADIDIDPDMACPWTRTLQYVAAERKRKGIDSLPRRNGQGGAGSPHERIVPRKAAAADAHRAVPAEDSRTHSTLPALFSSLLVVSSIGQADHAPDSNAATSYGSSGMVAAVGSGSIIRGGRAVKSSASRLSLPPLSATASTTSSARTRSSQISESGDLSLAGTPMQGSSRQDRKTMMQQNHPPRLCV</sequence>
<keyword evidence="1" id="KW-0479">Metal-binding</keyword>
<dbReference type="AlphaFoldDB" id="A0A1Y2HAG1"/>
<evidence type="ECO:0000256" key="1">
    <source>
        <dbReference type="ARBA" id="ARBA00022723"/>
    </source>
</evidence>
<feature type="domain" description="ZZ-type" evidence="7">
    <location>
        <begin position="251"/>
        <end position="303"/>
    </location>
</feature>
<evidence type="ECO:0000256" key="5">
    <source>
        <dbReference type="SAM" id="MobiDB-lite"/>
    </source>
</evidence>
<protein>
    <recommendedName>
        <fullName evidence="11">RING-type domain-containing protein</fullName>
    </recommendedName>
</protein>
<feature type="compositionally biased region" description="Low complexity" evidence="5">
    <location>
        <begin position="565"/>
        <end position="590"/>
    </location>
</feature>